<dbReference type="GO" id="GO:0003677">
    <property type="term" value="F:DNA binding"/>
    <property type="evidence" value="ECO:0007669"/>
    <property type="project" value="InterPro"/>
</dbReference>
<feature type="compositionally biased region" description="Polar residues" evidence="1">
    <location>
        <begin position="1214"/>
        <end position="1228"/>
    </location>
</feature>
<feature type="compositionally biased region" description="Polar residues" evidence="1">
    <location>
        <begin position="634"/>
        <end position="643"/>
    </location>
</feature>
<feature type="compositionally biased region" description="Low complexity" evidence="1">
    <location>
        <begin position="664"/>
        <end position="680"/>
    </location>
</feature>
<feature type="domain" description="Telomeric single stranded DNA binding POT1/Cdc13" evidence="2">
    <location>
        <begin position="1618"/>
        <end position="1787"/>
    </location>
</feature>
<feature type="compositionally biased region" description="Acidic residues" evidence="1">
    <location>
        <begin position="539"/>
        <end position="570"/>
    </location>
</feature>
<dbReference type="Pfam" id="PF02765">
    <property type="entry name" value="POT1"/>
    <property type="match status" value="1"/>
</dbReference>
<feature type="region of interest" description="Disordered" evidence="1">
    <location>
        <begin position="254"/>
        <end position="643"/>
    </location>
</feature>
<dbReference type="SUPFAM" id="SSF50249">
    <property type="entry name" value="Nucleic acid-binding proteins"/>
    <property type="match status" value="1"/>
</dbReference>
<dbReference type="OrthoDB" id="5363079at2759"/>
<dbReference type="GO" id="GO:0000723">
    <property type="term" value="P:telomere maintenance"/>
    <property type="evidence" value="ECO:0007669"/>
    <property type="project" value="InterPro"/>
</dbReference>
<dbReference type="SMART" id="SM00976">
    <property type="entry name" value="Telo_bind"/>
    <property type="match status" value="1"/>
</dbReference>
<feature type="compositionally biased region" description="Low complexity" evidence="1">
    <location>
        <begin position="1249"/>
        <end position="1264"/>
    </location>
</feature>
<feature type="compositionally biased region" description="Polar residues" evidence="1">
    <location>
        <begin position="432"/>
        <end position="463"/>
    </location>
</feature>
<accession>A0A9P3FKP3</accession>
<proteinExistence type="predicted"/>
<feature type="region of interest" description="Disordered" evidence="1">
    <location>
        <begin position="664"/>
        <end position="693"/>
    </location>
</feature>
<dbReference type="InterPro" id="IPR011564">
    <property type="entry name" value="Telomer_end-bd_POT1/Cdc13"/>
</dbReference>
<feature type="region of interest" description="Disordered" evidence="1">
    <location>
        <begin position="201"/>
        <end position="240"/>
    </location>
</feature>
<feature type="region of interest" description="Disordered" evidence="1">
    <location>
        <begin position="965"/>
        <end position="1105"/>
    </location>
</feature>
<name>A0A9P3FKP3_9PEZI</name>
<feature type="compositionally biased region" description="Polar residues" evidence="1">
    <location>
        <begin position="1438"/>
        <end position="1449"/>
    </location>
</feature>
<dbReference type="EMBL" id="BOLY01000007">
    <property type="protein sequence ID" value="GIZ47474.1"/>
    <property type="molecule type" value="Genomic_DNA"/>
</dbReference>
<feature type="compositionally biased region" description="Polar residues" evidence="1">
    <location>
        <begin position="757"/>
        <end position="780"/>
    </location>
</feature>
<dbReference type="InterPro" id="IPR012340">
    <property type="entry name" value="NA-bd_OB-fold"/>
</dbReference>
<feature type="compositionally biased region" description="Acidic residues" evidence="1">
    <location>
        <begin position="1511"/>
        <end position="1524"/>
    </location>
</feature>
<evidence type="ECO:0000313" key="3">
    <source>
        <dbReference type="EMBL" id="GIZ47474.1"/>
    </source>
</evidence>
<sequence length="1800" mass="195340">MAALTPITALDPETRPSPDKTIRAVVSLYWPYSSSAKQCAFLLTDPDPRLRSRRGQVRVRFTSASATAVAQGKIGIGDEVLLDLRGAQWSSYSSTVSTPGKSVEGELVYRGDLSLRVVKKAGSNEAIDQRIDVNVSTPPPDEDQSVHQTPVRNTRVASLRDSLGAVDLVPIYSSPAFIRRQRLSGDGFGTGTEYDPFADIDRELEDEQPRKRQRISDVSFWRFADRTPSPQKQTPAESVDEQIDADAAISGVRHEVDVSSGRGGNAGPSSNTSLTPSSLPAKLSPLPPAKSDLAQPLQDPPVSMLPPPLPKLRMPDNPFIMQSKENHDDSTQDPKRPVTPELKAVPGYTLPIPSPFPQESAQPSIESELATAQSIARQREPSTSPRREDRVNDEVRLEINPTVAALARSPSQGSPQRSTKSAQERARRRNQAPRSSGSPKSIRASSKQSHVFGSQTAYQSQSYGMLRQAPDSSQEVYPDHQGSGSDTEEDEEMQKVYDQRARSHAREVLEREGVKIRDWVHRDDAAEVIEDMGERPETSSDEDFDDEYDDESNEDDDMLDAEDDDYEDEIDVHLVTGLRSPDPSQTTARQSVTDKAAESPIDILGPVSQRPAHERPKISSPGGLNVDEPIGEGSTATSVMSSQPAVMSTELVANEKVSARISASSEAAAARPVAQSAPAQTERRLPPKTPEKTIQSLFGFGFGMDGTNDVPFEPIEVTKPTPQSEKERIMKRTYSSLFGFKASPSPEEERAPAPQILETSTPFGTVQRETSNVEVPSAQPQGAPVARLDAFVGPQAPSDASHISSAAATAGTAASNAVPRQHDPMHIDEPLAESQGDSQLISESQPVQSIPMVDVAVSQPGIGSNLTSQDAFPSLEVQLSETSQPEVEQQEDHVLRNEQHSVSSLDQPARFPRPTSQIAVPLDSQALGAMPSAESMSQQQASVNDDAPFDDEALVASMLRDATPVLPSSQVLAGDVATSVDNSGEQKPRSSPAIPRTSEESSHAAPKEVRKHAPLPSTAPVRSLGSEKVDAPPTSTAPKRPQVEVVDLDTSDESDADDNVPLPSQPVQIDTIESHDILADIDDVDDRSYSPTEVASSPAVGESADVDMLDAVSDLDASHEVIPEPDVHHADTSAPATMQPSFFESEMQASGIEVPTAMPSGLPSQSQISEAPSTQSKGNKMADHYHYFSFQSIGSDDDISEAEDEDARVELTEQAPQSATVNEQVTRKAQSRLEVKVSSIPDEPVDTESQAAAQQSQRPALPSPKDSQPPQQTFSAETQHRIESQPFESQLPFPPPPKHALLPTPEITNEGLKLATEAPIEEEAPPVTPKRKHTRKTSAKENMATVRRSPRNAETQAEHEVQEAAVTKRQTRSQRTASLEPAPASTRRQTRSQRTSSPEPSQISSKRQTRSQRTVSPEPAQIDSQRQTQRQTRSQRTATPETTKSSVASFDSKLLSPAPTKPVRRLPRKSQALMESFEEAAEARGDNAPQVKPMKQTAKKSMRKQLSQQQTEDEDKQERADEDATLVPEQMHVESADDKQTSALETPSAAAPKTPGRKSLASRLGQVPEVISSWFSPRRSTRQQLEEDSTLVADATNEKADLLQRTTSNGLITSSAYYTPLSNLHEKLNPSSQPGVDNTIDILAVVTDDTKAPERAKGGPRDYFTIFKIADPSSSTPAKVSSIQVEVFRPWHATLPVAQKGDVILLRSFAVKSRKRQPYILSTDASAWLVWRFGEDAQRPGSAGSPKRSTGRGSLVGPGVREEVKGPPVELGSEERQRARELREWWQGASGGTGAAEAET</sequence>
<feature type="compositionally biased region" description="Polar residues" evidence="1">
    <location>
        <begin position="582"/>
        <end position="593"/>
    </location>
</feature>
<dbReference type="GO" id="GO:0000781">
    <property type="term" value="C:chromosome, telomeric region"/>
    <property type="evidence" value="ECO:0007669"/>
    <property type="project" value="InterPro"/>
</dbReference>
<protein>
    <recommendedName>
        <fullName evidence="2">Telomeric single stranded DNA binding POT1/Cdc13 domain-containing protein</fullName>
    </recommendedName>
</protein>
<feature type="compositionally biased region" description="Basic and acidic residues" evidence="1">
    <location>
        <begin position="1773"/>
        <end position="1784"/>
    </location>
</feature>
<feature type="region of interest" description="Disordered" evidence="1">
    <location>
        <begin position="709"/>
        <end position="847"/>
    </location>
</feature>
<feature type="compositionally biased region" description="Polar residues" evidence="1">
    <location>
        <begin position="1265"/>
        <end position="1277"/>
    </location>
</feature>
<keyword evidence="4" id="KW-1185">Reference proteome</keyword>
<feature type="compositionally biased region" description="Polar residues" evidence="1">
    <location>
        <begin position="409"/>
        <end position="421"/>
    </location>
</feature>
<feature type="compositionally biased region" description="Basic and acidic residues" evidence="1">
    <location>
        <begin position="997"/>
        <end position="1008"/>
    </location>
</feature>
<feature type="compositionally biased region" description="Polar residues" evidence="1">
    <location>
        <begin position="1162"/>
        <end position="1178"/>
    </location>
</feature>
<feature type="compositionally biased region" description="Polar residues" evidence="1">
    <location>
        <begin position="357"/>
        <end position="376"/>
    </location>
</feature>
<feature type="compositionally biased region" description="Acidic residues" evidence="1">
    <location>
        <begin position="1196"/>
        <end position="1207"/>
    </location>
</feature>
<feature type="compositionally biased region" description="Low complexity" evidence="1">
    <location>
        <begin position="268"/>
        <end position="284"/>
    </location>
</feature>
<feature type="compositionally biased region" description="Low complexity" evidence="1">
    <location>
        <begin position="1424"/>
        <end position="1437"/>
    </location>
</feature>
<evidence type="ECO:0000259" key="2">
    <source>
        <dbReference type="SMART" id="SM00976"/>
    </source>
</evidence>
<dbReference type="RefSeq" id="XP_044661961.1">
    <property type="nucleotide sequence ID" value="XM_044806026.1"/>
</dbReference>
<feature type="compositionally biased region" description="Basic and acidic residues" evidence="1">
    <location>
        <begin position="820"/>
        <end position="829"/>
    </location>
</feature>
<feature type="compositionally biased region" description="Basic and acidic residues" evidence="1">
    <location>
        <begin position="377"/>
        <end position="397"/>
    </location>
</feature>
<feature type="region of interest" description="Disordered" evidence="1">
    <location>
        <begin position="879"/>
        <end position="949"/>
    </location>
</feature>
<dbReference type="GeneID" id="68296139"/>
<feature type="compositionally biased region" description="Basic and acidic residues" evidence="1">
    <location>
        <begin position="1531"/>
        <end position="1540"/>
    </location>
</feature>
<evidence type="ECO:0000313" key="4">
    <source>
        <dbReference type="Proteomes" id="UP000825890"/>
    </source>
</evidence>
<feature type="region of interest" description="Disordered" evidence="1">
    <location>
        <begin position="1738"/>
        <end position="1800"/>
    </location>
</feature>
<feature type="compositionally biased region" description="Polar residues" evidence="1">
    <location>
        <begin position="934"/>
        <end position="943"/>
    </location>
</feature>
<feature type="compositionally biased region" description="Low complexity" evidence="1">
    <location>
        <begin position="796"/>
        <end position="817"/>
    </location>
</feature>
<dbReference type="CDD" id="cd04497">
    <property type="entry name" value="hPOT1_OB1_like"/>
    <property type="match status" value="1"/>
</dbReference>
<feature type="compositionally biased region" description="Basic and acidic residues" evidence="1">
    <location>
        <begin position="493"/>
        <end position="525"/>
    </location>
</feature>
<feature type="compositionally biased region" description="Polar residues" evidence="1">
    <location>
        <begin position="835"/>
        <end position="847"/>
    </location>
</feature>
<comment type="caution">
    <text evidence="3">The sequence shown here is derived from an EMBL/GenBank/DDBJ whole genome shotgun (WGS) entry which is preliminary data.</text>
</comment>
<gene>
    <name evidence="3" type="ORF">CKM354_001056400</name>
</gene>
<dbReference type="Proteomes" id="UP000825890">
    <property type="component" value="Unassembled WGS sequence"/>
</dbReference>
<feature type="compositionally biased region" description="Basic and acidic residues" evidence="1">
    <location>
        <begin position="681"/>
        <end position="691"/>
    </location>
</feature>
<dbReference type="Gene3D" id="2.40.50.140">
    <property type="entry name" value="Nucleic acid-binding proteins"/>
    <property type="match status" value="1"/>
</dbReference>
<feature type="compositionally biased region" description="Polar residues" evidence="1">
    <location>
        <begin position="1398"/>
        <end position="1415"/>
    </location>
</feature>
<feature type="compositionally biased region" description="Basic and acidic residues" evidence="1">
    <location>
        <begin position="890"/>
        <end position="899"/>
    </location>
</feature>
<feature type="region of interest" description="Disordered" evidence="1">
    <location>
        <begin position="1196"/>
        <end position="1565"/>
    </location>
</feature>
<feature type="region of interest" description="Disordered" evidence="1">
    <location>
        <begin position="1152"/>
        <end position="1183"/>
    </location>
</feature>
<evidence type="ECO:0000256" key="1">
    <source>
        <dbReference type="SAM" id="MobiDB-lite"/>
    </source>
</evidence>
<organism evidence="3 4">
    <name type="scientific">Cercospora kikuchii</name>
    <dbReference type="NCBI Taxonomy" id="84275"/>
    <lineage>
        <taxon>Eukaryota</taxon>
        <taxon>Fungi</taxon>
        <taxon>Dikarya</taxon>
        <taxon>Ascomycota</taxon>
        <taxon>Pezizomycotina</taxon>
        <taxon>Dothideomycetes</taxon>
        <taxon>Dothideomycetidae</taxon>
        <taxon>Mycosphaerellales</taxon>
        <taxon>Mycosphaerellaceae</taxon>
        <taxon>Cercospora</taxon>
    </lineage>
</organism>
<feature type="compositionally biased region" description="Basic and acidic residues" evidence="1">
    <location>
        <begin position="324"/>
        <end position="338"/>
    </location>
</feature>
<reference evidence="3 4" key="1">
    <citation type="submission" date="2021-01" db="EMBL/GenBank/DDBJ databases">
        <title>Cercospora kikuchii MAFF 305040 whole genome shotgun sequence.</title>
        <authorList>
            <person name="Kashiwa T."/>
            <person name="Suzuki T."/>
        </authorList>
    </citation>
    <scope>NUCLEOTIDE SEQUENCE [LARGE SCALE GENOMIC DNA]</scope>
    <source>
        <strain evidence="3 4">MAFF 305040</strain>
    </source>
</reference>
<feature type="compositionally biased region" description="Acidic residues" evidence="1">
    <location>
        <begin position="1046"/>
        <end position="1058"/>
    </location>
</feature>